<gene>
    <name evidence="1" type="ORF">RUMCAL_02415</name>
</gene>
<dbReference type="AlphaFoldDB" id="U2KK40"/>
<dbReference type="Proteomes" id="UP000016662">
    <property type="component" value="Unassembled WGS sequence"/>
</dbReference>
<protein>
    <submittedName>
        <fullName evidence="1">Uncharacterized protein</fullName>
    </submittedName>
</protein>
<comment type="caution">
    <text evidence="1">The sequence shown here is derived from an EMBL/GenBank/DDBJ whole genome shotgun (WGS) entry which is preliminary data.</text>
</comment>
<accession>U2KK40</accession>
<sequence>MEALHKACLTALHAICLQIFRHIAQKSDDASYAQALFSVSPSL</sequence>
<proteinExistence type="predicted"/>
<dbReference type="STRING" id="411473.RUMCAL_02415"/>
<dbReference type="EMBL" id="AWVF01000295">
    <property type="protein sequence ID" value="ERJ92435.1"/>
    <property type="molecule type" value="Genomic_DNA"/>
</dbReference>
<reference evidence="1 2" key="1">
    <citation type="submission" date="2013-07" db="EMBL/GenBank/DDBJ databases">
        <authorList>
            <person name="Weinstock G."/>
            <person name="Sodergren E."/>
            <person name="Wylie T."/>
            <person name="Fulton L."/>
            <person name="Fulton R."/>
            <person name="Fronick C."/>
            <person name="O'Laughlin M."/>
            <person name="Godfrey J."/>
            <person name="Miner T."/>
            <person name="Herter B."/>
            <person name="Appelbaum E."/>
            <person name="Cordes M."/>
            <person name="Lek S."/>
            <person name="Wollam A."/>
            <person name="Pepin K.H."/>
            <person name="Palsikar V.B."/>
            <person name="Mitreva M."/>
            <person name="Wilson R.K."/>
        </authorList>
    </citation>
    <scope>NUCLEOTIDE SEQUENCE [LARGE SCALE GENOMIC DNA]</scope>
    <source>
        <strain evidence="1 2">ATCC 27760</strain>
    </source>
</reference>
<name>U2KK40_9FIRM</name>
<evidence type="ECO:0000313" key="2">
    <source>
        <dbReference type="Proteomes" id="UP000016662"/>
    </source>
</evidence>
<evidence type="ECO:0000313" key="1">
    <source>
        <dbReference type="EMBL" id="ERJ92435.1"/>
    </source>
</evidence>
<keyword evidence="2" id="KW-1185">Reference proteome</keyword>
<dbReference type="HOGENOM" id="CLU_3239167_0_0_9"/>
<organism evidence="1 2">
    <name type="scientific">Ruminococcus callidus ATCC 27760</name>
    <dbReference type="NCBI Taxonomy" id="411473"/>
    <lineage>
        <taxon>Bacteria</taxon>
        <taxon>Bacillati</taxon>
        <taxon>Bacillota</taxon>
        <taxon>Clostridia</taxon>
        <taxon>Eubacteriales</taxon>
        <taxon>Oscillospiraceae</taxon>
        <taxon>Ruminococcus</taxon>
    </lineage>
</organism>